<keyword evidence="1" id="KW-0378">Hydrolase</keyword>
<dbReference type="InterPro" id="IPR029058">
    <property type="entry name" value="AB_hydrolase_fold"/>
</dbReference>
<sequence>MTEPTSHPEPSETHALMTHAAPVERREAPRPRTLDRYVKDPALSPDGRLLACVVVEQDRFPFALQMPLDDDGVPIVGEEREVRLPVEGGVRRVLYSPDGHWLACEVAPDGGDREQIWFVTSDPDDANSYTVDLAAYETVELVSWDDDFVAVSVFDREGTVEGRLFNPVTGETRVVDRRTGGALTHSRGNVSLFRVGSRGNRELLAIDDDGTWRPLMPVDNGSTTDRGFVTFDGDRPSFIVRSDHSAERFRLLRLTPTEHAHDVEVLLEREDADVEEFAVSLDGSVAAVLWNDEGWCDLQIVDLTGGRARVVDLPELPSLIATTPSLTADGSLLALTVAGPEFPPTVVVYDVAARRWVGDEFRAVATAVDEAVSDAVGESVAENRPRAGSSDDEVAGHSVTGDDVGASGADALADEDDLDTMSPVRPTDERGRPVLSAWGEADIIPELLHYEARDGMRLSGWLYRAVGPASSEPAPTVVYFHGGPEGQARPDYNNVLRKLAATGHSVFLPNVRGSAGRGRRFSQADDRYGRFAAIDDAEDTLDHLIDAGITRDGQAVIMGRSYGGYLVHASLTRHAGRWAGGIAACGMSDLETFYRDTDPWIASAAMPKYGDPKLDRHLLAQASPLRQFSRVDVPVMFIHGQLDSNVPVSEAYQALGVLASRGVPTEMLLFPDEGHEFERLNNRWDMEQRVLAFCERIFGE</sequence>
<dbReference type="GO" id="GO:0006508">
    <property type="term" value="P:proteolysis"/>
    <property type="evidence" value="ECO:0007669"/>
    <property type="project" value="InterPro"/>
</dbReference>
<dbReference type="Gene3D" id="2.130.10.120">
    <property type="entry name" value="Prolyl oligopeptidase, N-terminal domain"/>
    <property type="match status" value="1"/>
</dbReference>
<reference evidence="4 5" key="1">
    <citation type="submission" date="2014-07" db="EMBL/GenBank/DDBJ databases">
        <title>Genome Sequencing of Dermacoccus nishinomiyaensis.</title>
        <authorList>
            <person name="Hong K.W."/>
            <person name="Chan K.G."/>
        </authorList>
    </citation>
    <scope>NUCLEOTIDE SEQUENCE [LARGE SCALE GENOMIC DNA]</scope>
    <source>
        <strain evidence="4 5">M25</strain>
    </source>
</reference>
<dbReference type="Gene3D" id="2.120.10.30">
    <property type="entry name" value="TolB, C-terminal domain"/>
    <property type="match status" value="1"/>
</dbReference>
<gene>
    <name evidence="4" type="ORF">HX89_04125</name>
</gene>
<evidence type="ECO:0000256" key="2">
    <source>
        <dbReference type="SAM" id="MobiDB-lite"/>
    </source>
</evidence>
<dbReference type="InterPro" id="IPR001375">
    <property type="entry name" value="Peptidase_S9_cat"/>
</dbReference>
<dbReference type="SUPFAM" id="SSF82171">
    <property type="entry name" value="DPP6 N-terminal domain-like"/>
    <property type="match status" value="1"/>
</dbReference>
<dbReference type="Gene3D" id="3.40.50.1820">
    <property type="entry name" value="alpha/beta hydrolase"/>
    <property type="match status" value="1"/>
</dbReference>
<evidence type="ECO:0000256" key="1">
    <source>
        <dbReference type="ARBA" id="ARBA00022801"/>
    </source>
</evidence>
<feature type="region of interest" description="Disordered" evidence="2">
    <location>
        <begin position="1"/>
        <end position="32"/>
    </location>
</feature>
<feature type="region of interest" description="Disordered" evidence="2">
    <location>
        <begin position="376"/>
        <end position="432"/>
    </location>
</feature>
<dbReference type="HOGENOM" id="CLU_008615_3_2_11"/>
<protein>
    <submittedName>
        <fullName evidence="4">Serine peptidase</fullName>
    </submittedName>
</protein>
<feature type="compositionally biased region" description="Basic and acidic residues" evidence="2">
    <location>
        <begin position="22"/>
        <end position="32"/>
    </location>
</feature>
<dbReference type="KEGG" id="dni:HX89_04125"/>
<dbReference type="PANTHER" id="PTHR42776">
    <property type="entry name" value="SERINE PEPTIDASE S9 FAMILY MEMBER"/>
    <property type="match status" value="1"/>
</dbReference>
<evidence type="ECO:0000313" key="5">
    <source>
        <dbReference type="Proteomes" id="UP000027986"/>
    </source>
</evidence>
<dbReference type="eggNOG" id="COG1506">
    <property type="taxonomic scope" value="Bacteria"/>
</dbReference>
<keyword evidence="5" id="KW-1185">Reference proteome</keyword>
<dbReference type="Proteomes" id="UP000027986">
    <property type="component" value="Chromosome"/>
</dbReference>
<dbReference type="Pfam" id="PF00326">
    <property type="entry name" value="Peptidase_S9"/>
    <property type="match status" value="1"/>
</dbReference>
<dbReference type="EMBL" id="CP008889">
    <property type="protein sequence ID" value="AIF40278.1"/>
    <property type="molecule type" value="Genomic_DNA"/>
</dbReference>
<accession>A0A075JJR3</accession>
<dbReference type="SUPFAM" id="SSF53474">
    <property type="entry name" value="alpha/beta-Hydrolases"/>
    <property type="match status" value="1"/>
</dbReference>
<proteinExistence type="predicted"/>
<organism evidence="4 5">
    <name type="scientific">Dermacoccus nishinomiyaensis</name>
    <dbReference type="NCBI Taxonomy" id="1274"/>
    <lineage>
        <taxon>Bacteria</taxon>
        <taxon>Bacillati</taxon>
        <taxon>Actinomycetota</taxon>
        <taxon>Actinomycetes</taxon>
        <taxon>Micrococcales</taxon>
        <taxon>Dermacoccaceae</taxon>
        <taxon>Dermacoccus</taxon>
    </lineage>
</organism>
<name>A0A075JJR3_9MICO</name>
<dbReference type="AlphaFoldDB" id="A0A075JJR3"/>
<feature type="domain" description="Peptidase S9 prolyl oligopeptidase catalytic" evidence="3">
    <location>
        <begin position="496"/>
        <end position="699"/>
    </location>
</feature>
<dbReference type="PANTHER" id="PTHR42776:SF27">
    <property type="entry name" value="DIPEPTIDYL PEPTIDASE FAMILY MEMBER 6"/>
    <property type="match status" value="1"/>
</dbReference>
<dbReference type="GO" id="GO:0004252">
    <property type="term" value="F:serine-type endopeptidase activity"/>
    <property type="evidence" value="ECO:0007669"/>
    <property type="project" value="TreeGrafter"/>
</dbReference>
<evidence type="ECO:0000313" key="4">
    <source>
        <dbReference type="EMBL" id="AIF40278.1"/>
    </source>
</evidence>
<evidence type="ECO:0000259" key="3">
    <source>
        <dbReference type="Pfam" id="PF00326"/>
    </source>
</evidence>
<dbReference type="InterPro" id="IPR011042">
    <property type="entry name" value="6-blade_b-propeller_TolB-like"/>
</dbReference>